<dbReference type="AlphaFoldDB" id="A0A6G0YTS0"/>
<keyword evidence="2" id="KW-1185">Reference proteome</keyword>
<protein>
    <submittedName>
        <fullName evidence="1">Uncharacterized protein</fullName>
    </submittedName>
</protein>
<sequence>MLILDSERSDEFNDFTMIITSRNIAPISNFGVNILDALRGQKLTFSNSFQKNREKQKKITENREFLRKTTFHQIDFFMVLIQKLITEKFISRRYLKIVPVIKIRVFFTVDKILLALSKYLKI</sequence>
<gene>
    <name evidence="1" type="ORF">FWK35_00030167</name>
</gene>
<reference evidence="1 2" key="1">
    <citation type="submission" date="2019-08" db="EMBL/GenBank/DDBJ databases">
        <title>Whole genome of Aphis craccivora.</title>
        <authorList>
            <person name="Voronova N.V."/>
            <person name="Shulinski R.S."/>
            <person name="Bandarenka Y.V."/>
            <person name="Zhorov D.G."/>
            <person name="Warner D."/>
        </authorList>
    </citation>
    <scope>NUCLEOTIDE SEQUENCE [LARGE SCALE GENOMIC DNA]</scope>
    <source>
        <strain evidence="1">180601</strain>
        <tissue evidence="1">Whole Body</tissue>
    </source>
</reference>
<evidence type="ECO:0000313" key="1">
    <source>
        <dbReference type="EMBL" id="KAF0761085.1"/>
    </source>
</evidence>
<proteinExistence type="predicted"/>
<accession>A0A6G0YTS0</accession>
<comment type="caution">
    <text evidence="1">The sequence shown here is derived from an EMBL/GenBank/DDBJ whole genome shotgun (WGS) entry which is preliminary data.</text>
</comment>
<name>A0A6G0YTS0_APHCR</name>
<dbReference type="EMBL" id="VUJU01002498">
    <property type="protein sequence ID" value="KAF0761085.1"/>
    <property type="molecule type" value="Genomic_DNA"/>
</dbReference>
<dbReference type="Proteomes" id="UP000478052">
    <property type="component" value="Unassembled WGS sequence"/>
</dbReference>
<evidence type="ECO:0000313" key="2">
    <source>
        <dbReference type="Proteomes" id="UP000478052"/>
    </source>
</evidence>
<organism evidence="1 2">
    <name type="scientific">Aphis craccivora</name>
    <name type="common">Cowpea aphid</name>
    <dbReference type="NCBI Taxonomy" id="307492"/>
    <lineage>
        <taxon>Eukaryota</taxon>
        <taxon>Metazoa</taxon>
        <taxon>Ecdysozoa</taxon>
        <taxon>Arthropoda</taxon>
        <taxon>Hexapoda</taxon>
        <taxon>Insecta</taxon>
        <taxon>Pterygota</taxon>
        <taxon>Neoptera</taxon>
        <taxon>Paraneoptera</taxon>
        <taxon>Hemiptera</taxon>
        <taxon>Sternorrhyncha</taxon>
        <taxon>Aphidomorpha</taxon>
        <taxon>Aphidoidea</taxon>
        <taxon>Aphididae</taxon>
        <taxon>Aphidini</taxon>
        <taxon>Aphis</taxon>
        <taxon>Aphis</taxon>
    </lineage>
</organism>